<dbReference type="GO" id="GO:0005829">
    <property type="term" value="C:cytosol"/>
    <property type="evidence" value="ECO:0007669"/>
    <property type="project" value="TreeGrafter"/>
</dbReference>
<dbReference type="Gene3D" id="1.10.150.240">
    <property type="entry name" value="Putative phosphatase, domain 2"/>
    <property type="match status" value="1"/>
</dbReference>
<evidence type="ECO:0000256" key="4">
    <source>
        <dbReference type="ARBA" id="ARBA00013078"/>
    </source>
</evidence>
<dbReference type="SFLD" id="SFLDS00003">
    <property type="entry name" value="Haloacid_Dehalogenase"/>
    <property type="match status" value="1"/>
</dbReference>
<dbReference type="GO" id="GO:0008967">
    <property type="term" value="F:phosphoglycolate phosphatase activity"/>
    <property type="evidence" value="ECO:0007669"/>
    <property type="project" value="UniProtKB-EC"/>
</dbReference>
<dbReference type="EC" id="3.1.3.18" evidence="4"/>
<organism evidence="5 6">
    <name type="scientific">Granulicella sibirica</name>
    <dbReference type="NCBI Taxonomy" id="2479048"/>
    <lineage>
        <taxon>Bacteria</taxon>
        <taxon>Pseudomonadati</taxon>
        <taxon>Acidobacteriota</taxon>
        <taxon>Terriglobia</taxon>
        <taxon>Terriglobales</taxon>
        <taxon>Acidobacteriaceae</taxon>
        <taxon>Granulicella</taxon>
    </lineage>
</organism>
<dbReference type="PANTHER" id="PTHR43434">
    <property type="entry name" value="PHOSPHOGLYCOLATE PHOSPHATASE"/>
    <property type="match status" value="1"/>
</dbReference>
<dbReference type="GO" id="GO:0006281">
    <property type="term" value="P:DNA repair"/>
    <property type="evidence" value="ECO:0007669"/>
    <property type="project" value="TreeGrafter"/>
</dbReference>
<dbReference type="SFLD" id="SFLDG01129">
    <property type="entry name" value="C1.5:_HAD__Beta-PGM__Phosphata"/>
    <property type="match status" value="1"/>
</dbReference>
<accession>A0A4Q0T3R6</accession>
<sequence length="232" mass="24965">MTVTANPRLLIFDLDGTLIDSRQDLCNSVNATLAHLGRSALPDAVIASYIGDGASMLIRRALGDPDQVEESHLNQAISFFLDYYRIHKLDFTYVYPGVLEALASIRGAHPTVPMAVLTNKPVHPSRDICAHFGLDRFFFQNYGGNSFHTKKPDPHGIQTLIAEANALAPNAEPITPAQTVMIGDSDVDILTARNAGARSLGCTFGLSPHALAAAQPEATVDSPTEWPATLFA</sequence>
<reference evidence="5 6" key="1">
    <citation type="submission" date="2018-11" db="EMBL/GenBank/DDBJ databases">
        <authorList>
            <person name="Mardanov A.V."/>
            <person name="Ravin N.V."/>
            <person name="Dedysh S.N."/>
        </authorList>
    </citation>
    <scope>NUCLEOTIDE SEQUENCE [LARGE SCALE GENOMIC DNA]</scope>
    <source>
        <strain evidence="5 6">AF10</strain>
    </source>
</reference>
<evidence type="ECO:0000313" key="5">
    <source>
        <dbReference type="EMBL" id="RXH56629.1"/>
    </source>
</evidence>
<evidence type="ECO:0000313" key="6">
    <source>
        <dbReference type="Proteomes" id="UP000289437"/>
    </source>
</evidence>
<dbReference type="InterPro" id="IPR041492">
    <property type="entry name" value="HAD_2"/>
</dbReference>
<dbReference type="Gene3D" id="3.40.50.1000">
    <property type="entry name" value="HAD superfamily/HAD-like"/>
    <property type="match status" value="1"/>
</dbReference>
<dbReference type="Pfam" id="PF13419">
    <property type="entry name" value="HAD_2"/>
    <property type="match status" value="1"/>
</dbReference>
<comment type="similarity">
    <text evidence="3">Belongs to the HAD-like hydrolase superfamily. CbbY/CbbZ/Gph/YieH family.</text>
</comment>
<comment type="caution">
    <text evidence="5">The sequence shown here is derived from an EMBL/GenBank/DDBJ whole genome shotgun (WGS) entry which is preliminary data.</text>
</comment>
<dbReference type="InterPro" id="IPR023198">
    <property type="entry name" value="PGP-like_dom2"/>
</dbReference>
<comment type="catalytic activity">
    <reaction evidence="1">
        <text>2-phosphoglycolate + H2O = glycolate + phosphate</text>
        <dbReference type="Rhea" id="RHEA:14369"/>
        <dbReference type="ChEBI" id="CHEBI:15377"/>
        <dbReference type="ChEBI" id="CHEBI:29805"/>
        <dbReference type="ChEBI" id="CHEBI:43474"/>
        <dbReference type="ChEBI" id="CHEBI:58033"/>
        <dbReference type="EC" id="3.1.3.18"/>
    </reaction>
</comment>
<dbReference type="RefSeq" id="WP_128914056.1">
    <property type="nucleotide sequence ID" value="NZ_RDSM01000002.1"/>
</dbReference>
<keyword evidence="6" id="KW-1185">Reference proteome</keyword>
<dbReference type="InterPro" id="IPR036412">
    <property type="entry name" value="HAD-like_sf"/>
</dbReference>
<gene>
    <name evidence="5" type="ORF">GRAN_3486</name>
</gene>
<evidence type="ECO:0000256" key="2">
    <source>
        <dbReference type="ARBA" id="ARBA00004818"/>
    </source>
</evidence>
<protein>
    <recommendedName>
        <fullName evidence="4">phosphoglycolate phosphatase</fullName>
        <ecNumber evidence="4">3.1.3.18</ecNumber>
    </recommendedName>
</protein>
<dbReference type="EMBL" id="RDSM01000002">
    <property type="protein sequence ID" value="RXH56629.1"/>
    <property type="molecule type" value="Genomic_DNA"/>
</dbReference>
<dbReference type="AlphaFoldDB" id="A0A4Q0T3R6"/>
<dbReference type="InterPro" id="IPR023214">
    <property type="entry name" value="HAD_sf"/>
</dbReference>
<dbReference type="OrthoDB" id="9807630at2"/>
<dbReference type="SUPFAM" id="SSF56784">
    <property type="entry name" value="HAD-like"/>
    <property type="match status" value="1"/>
</dbReference>
<dbReference type="PANTHER" id="PTHR43434:SF1">
    <property type="entry name" value="PHOSPHOGLYCOLATE PHOSPHATASE"/>
    <property type="match status" value="1"/>
</dbReference>
<dbReference type="InterPro" id="IPR050155">
    <property type="entry name" value="HAD-like_hydrolase_sf"/>
</dbReference>
<evidence type="ECO:0000256" key="1">
    <source>
        <dbReference type="ARBA" id="ARBA00000830"/>
    </source>
</evidence>
<name>A0A4Q0T3R6_9BACT</name>
<dbReference type="Proteomes" id="UP000289437">
    <property type="component" value="Unassembled WGS sequence"/>
</dbReference>
<reference evidence="6" key="2">
    <citation type="submission" date="2019-02" db="EMBL/GenBank/DDBJ databases">
        <title>Granulicella sibirica sp. nov., a psychrotolerant acidobacterium isolated from an organic soil layer in forested tundra, West Siberia.</title>
        <authorList>
            <person name="Oshkin I.Y."/>
            <person name="Kulichevskaya I.S."/>
            <person name="Rijpstra W.I.C."/>
            <person name="Sinninghe Damste J.S."/>
            <person name="Rakitin A.L."/>
            <person name="Ravin N.V."/>
            <person name="Dedysh S.N."/>
        </authorList>
    </citation>
    <scope>NUCLEOTIDE SEQUENCE [LARGE SCALE GENOMIC DNA]</scope>
    <source>
        <strain evidence="6">AF10</strain>
    </source>
</reference>
<proteinExistence type="inferred from homology"/>
<evidence type="ECO:0000256" key="3">
    <source>
        <dbReference type="ARBA" id="ARBA00006171"/>
    </source>
</evidence>
<comment type="pathway">
    <text evidence="2">Organic acid metabolism; glycolate biosynthesis; glycolate from 2-phosphoglycolate: step 1/1.</text>
</comment>